<protein>
    <recommendedName>
        <fullName evidence="4">Phage P22-like portal protein</fullName>
    </recommendedName>
</protein>
<sequence>MTRSRPPARSTGGFASPTAPRRMPRQDPAVVAANLERFRLAHAGMVRWAEKARECVRFYEGDQWTEAERAEMEAQGRPVLVINRIKPVVRTVQGFMRRNRYETVFKPGNDGSGTKETAEALSMVSKQIDERNGSRWIDSQVFQDGIQTGRGFWDVRLDYERNALGEVRIRDLDPFSVYLDPEANTYEPDGWAYVTLSRWMSLRDIDVLFGRAVAGDLRADQPDGMPVRGDAGTEPADEITPDRTFGLDEYLGGPYDAAAAPILGSETQGFHPVEHVHRARRLLRVLETQHWELREVWRATDHTTGQRMTLPATWSDRKVARLIQWNQARGLPFGIERAVERCVRWTVTCCDRVLFDDWSPYQHMTVVPFFPYFRRGRTQGLIEDLIDPQIELNKSRMNRLHILSTSANGGWDVERGALDEENMRALEDEGARPGVIITRERGTAPLQRIQPSLPPQGWKMFEMDSAEDIKQISGINESAMGHIDRVQSGRAIEARQRQALNAVEPDFDNLARSRELKARVILSLVQRYYTEERIIRVRGEMDREQTVVVNQRDPAGAVVNNLAAGAYDIVIDETPVSSSYMQAQFEEALELRQRGVPIPDDILVRSSSIAGKDAIIARLEEQRAAQEAAAQAQHLAVTTQLGQPPGASLPPITASRPFAGTAPYQPPPPPPPSPAPGGPPGAAPAPQAPGPAPGPVPGPAPMPPPRPPR</sequence>
<dbReference type="Proteomes" id="UP000554286">
    <property type="component" value="Unassembled WGS sequence"/>
</dbReference>
<name>A0A7W6RE80_9PROT</name>
<evidence type="ECO:0008006" key="4">
    <source>
        <dbReference type="Google" id="ProtNLM"/>
    </source>
</evidence>
<feature type="region of interest" description="Disordered" evidence="1">
    <location>
        <begin position="641"/>
        <end position="709"/>
    </location>
</feature>
<evidence type="ECO:0000313" key="3">
    <source>
        <dbReference type="Proteomes" id="UP000554286"/>
    </source>
</evidence>
<dbReference type="InterPro" id="IPR032427">
    <property type="entry name" value="P22_portal"/>
</dbReference>
<feature type="region of interest" description="Disordered" evidence="1">
    <location>
        <begin position="1"/>
        <end position="25"/>
    </location>
</feature>
<accession>A0A7W6RE80</accession>
<evidence type="ECO:0000313" key="2">
    <source>
        <dbReference type="EMBL" id="MBB4266308.1"/>
    </source>
</evidence>
<feature type="compositionally biased region" description="Pro residues" evidence="1">
    <location>
        <begin position="664"/>
        <end position="709"/>
    </location>
</feature>
<gene>
    <name evidence="2" type="ORF">GGD89_001939</name>
</gene>
<keyword evidence="3" id="KW-1185">Reference proteome</keyword>
<dbReference type="AlphaFoldDB" id="A0A7W6RE80"/>
<dbReference type="RefSeq" id="WP_184044545.1">
    <property type="nucleotide sequence ID" value="NZ_JACIGK010000012.1"/>
</dbReference>
<comment type="caution">
    <text evidence="2">The sequence shown here is derived from an EMBL/GenBank/DDBJ whole genome shotgun (WGS) entry which is preliminary data.</text>
</comment>
<dbReference type="EMBL" id="JACIGK010000012">
    <property type="protein sequence ID" value="MBB4266308.1"/>
    <property type="molecule type" value="Genomic_DNA"/>
</dbReference>
<evidence type="ECO:0000256" key="1">
    <source>
        <dbReference type="SAM" id="MobiDB-lite"/>
    </source>
</evidence>
<organism evidence="2 3">
    <name type="scientific">Roseospira visakhapatnamensis</name>
    <dbReference type="NCBI Taxonomy" id="390880"/>
    <lineage>
        <taxon>Bacteria</taxon>
        <taxon>Pseudomonadati</taxon>
        <taxon>Pseudomonadota</taxon>
        <taxon>Alphaproteobacteria</taxon>
        <taxon>Rhodospirillales</taxon>
        <taxon>Rhodospirillaceae</taxon>
        <taxon>Roseospira</taxon>
    </lineage>
</organism>
<reference evidence="2 3" key="1">
    <citation type="submission" date="2020-08" db="EMBL/GenBank/DDBJ databases">
        <title>Genome sequencing of Purple Non-Sulfur Bacteria from various extreme environments.</title>
        <authorList>
            <person name="Mayer M."/>
        </authorList>
    </citation>
    <scope>NUCLEOTIDE SEQUENCE [LARGE SCALE GENOMIC DNA]</scope>
    <source>
        <strain evidence="2 3">JA131</strain>
    </source>
</reference>
<feature type="region of interest" description="Disordered" evidence="1">
    <location>
        <begin position="219"/>
        <end position="243"/>
    </location>
</feature>
<proteinExistence type="predicted"/>
<dbReference type="Pfam" id="PF16510">
    <property type="entry name" value="P22_portal"/>
    <property type="match status" value="1"/>
</dbReference>